<evidence type="ECO:0000256" key="5">
    <source>
        <dbReference type="ARBA" id="ARBA00022729"/>
    </source>
</evidence>
<proteinExistence type="inferred from homology"/>
<feature type="domain" description="TonB-dependent receptor plug" evidence="13">
    <location>
        <begin position="132"/>
        <end position="235"/>
    </location>
</feature>
<dbReference type="PANTHER" id="PTHR30069:SF29">
    <property type="entry name" value="HEMOGLOBIN AND HEMOGLOBIN-HAPTOGLOBIN-BINDING PROTEIN 1-RELATED"/>
    <property type="match status" value="1"/>
</dbReference>
<name>A0A2W7S5I2_9BACT</name>
<dbReference type="InterPro" id="IPR012910">
    <property type="entry name" value="Plug_dom"/>
</dbReference>
<organism evidence="14 15">
    <name type="scientific">Hydrotalea sandarakina</name>
    <dbReference type="NCBI Taxonomy" id="1004304"/>
    <lineage>
        <taxon>Bacteria</taxon>
        <taxon>Pseudomonadati</taxon>
        <taxon>Bacteroidota</taxon>
        <taxon>Chitinophagia</taxon>
        <taxon>Chitinophagales</taxon>
        <taxon>Chitinophagaceae</taxon>
        <taxon>Hydrotalea</taxon>
    </lineage>
</organism>
<dbReference type="Proteomes" id="UP000249720">
    <property type="component" value="Unassembled WGS sequence"/>
</dbReference>
<dbReference type="SUPFAM" id="SSF49464">
    <property type="entry name" value="Carboxypeptidase regulatory domain-like"/>
    <property type="match status" value="1"/>
</dbReference>
<dbReference type="SUPFAM" id="SSF56935">
    <property type="entry name" value="Porins"/>
    <property type="match status" value="1"/>
</dbReference>
<reference evidence="14 15" key="1">
    <citation type="submission" date="2018-06" db="EMBL/GenBank/DDBJ databases">
        <title>Genomic Encyclopedia of Archaeal and Bacterial Type Strains, Phase II (KMG-II): from individual species to whole genera.</title>
        <authorList>
            <person name="Goeker M."/>
        </authorList>
    </citation>
    <scope>NUCLEOTIDE SEQUENCE [LARGE SCALE GENOMIC DNA]</scope>
    <source>
        <strain evidence="14 15">DSM 23241</strain>
    </source>
</reference>
<evidence type="ECO:0000256" key="4">
    <source>
        <dbReference type="ARBA" id="ARBA00022692"/>
    </source>
</evidence>
<dbReference type="Gene3D" id="2.40.170.20">
    <property type="entry name" value="TonB-dependent receptor, beta-barrel domain"/>
    <property type="match status" value="1"/>
</dbReference>
<keyword evidence="5" id="KW-0732">Signal</keyword>
<dbReference type="EMBL" id="QKZV01000005">
    <property type="protein sequence ID" value="PZX62209.1"/>
    <property type="molecule type" value="Genomic_DNA"/>
</dbReference>
<evidence type="ECO:0000256" key="8">
    <source>
        <dbReference type="ARBA" id="ARBA00023170"/>
    </source>
</evidence>
<dbReference type="PROSITE" id="PS52016">
    <property type="entry name" value="TONB_DEPENDENT_REC_3"/>
    <property type="match status" value="1"/>
</dbReference>
<dbReference type="Pfam" id="PF07715">
    <property type="entry name" value="Plug"/>
    <property type="match status" value="1"/>
</dbReference>
<evidence type="ECO:0000256" key="11">
    <source>
        <dbReference type="RuleBase" id="RU003357"/>
    </source>
</evidence>
<sequence>MMLKMKILALPIYVFAVLLIPQILLANHVDNPNPSVLTGKVVDANTHKPLVGATVTIPDLKLGVITNDNGDYEIKGLPIGNFLVEVKFVGYATVTKNVALKGNVTVNFSLNESAAEIGEVVVTGTSKATQIKRSPVPVVTVNHSYLLSNTATNAIDAIAKIPGVQTVTTGPNVSKPIIRGLGYNRILTLYDGVRQEGQQWGDEHGIEIDQFSVDRVEVIKGPASLSYGSDALAGVVNLIPTQPAPEGKMIGDVLLNYQTNNKFIGGSAMLGATKNGFEWMARVSHKQAVDYQNKVDGRVFGTAFRETDANASLGLHRKWGYSHLNVVLFDDLQEIPDGSRDSATWKFTRQITEIDTVRQIVSEHDLNSYTIEKLHQHVQHARVYWSNNFILGESRLDVNLGFQNSRRREYSHPELFTIPGLDLQLQTYTYDVKYHFPSLNNWDITAGVNGMYQNNTVTNGTEFVIPNYHQFDVGGFILGKKTFGKLDIAGGARLDGRSFNNQALYTDANPVTGFDMPVYGADTVGAQKVFSAYKHNFSGFSGSIGATYNFTEKLSVKANLSRGYRAPNIAELSANGVHPGTNIYQIGSDQLKPEFSLQQDVGLVYSSKYAVIQVSLFNNVINNYIYNQKLLSVNGGDSVIVQGNQTFKFVASKANLWGGELSVDLHPIKQLHFENSLSVVNAINKGVDGKAVADSEKYLPLIPPAHGISELRYNFSLPKMNIKNAFVKVQLEYYATQNRIFSAYGTETPTPGYALLNGGIGGSVMNKKGEVLFNLYVLGNNLLNLAYWDHLSRLKYFYGDYKNPGPNDNPREHGIYNMGRNISIKIYFPLSYNLKKSS</sequence>
<keyword evidence="2 10" id="KW-0813">Transport</keyword>
<evidence type="ECO:0000256" key="7">
    <source>
        <dbReference type="ARBA" id="ARBA00023136"/>
    </source>
</evidence>
<dbReference type="InterPro" id="IPR008969">
    <property type="entry name" value="CarboxyPept-like_regulatory"/>
</dbReference>
<keyword evidence="6 11" id="KW-0798">TonB box</keyword>
<evidence type="ECO:0000313" key="14">
    <source>
        <dbReference type="EMBL" id="PZX62209.1"/>
    </source>
</evidence>
<keyword evidence="4 10" id="KW-0812">Transmembrane</keyword>
<dbReference type="GO" id="GO:0044718">
    <property type="term" value="P:siderophore transmembrane transport"/>
    <property type="evidence" value="ECO:0007669"/>
    <property type="project" value="TreeGrafter"/>
</dbReference>
<accession>A0A2W7S5I2</accession>
<dbReference type="GO" id="GO:0015344">
    <property type="term" value="F:siderophore uptake transmembrane transporter activity"/>
    <property type="evidence" value="ECO:0007669"/>
    <property type="project" value="TreeGrafter"/>
</dbReference>
<dbReference type="RefSeq" id="WP_170120418.1">
    <property type="nucleotide sequence ID" value="NZ_QKZV01000005.1"/>
</dbReference>
<evidence type="ECO:0000256" key="10">
    <source>
        <dbReference type="PROSITE-ProRule" id="PRU01360"/>
    </source>
</evidence>
<feature type="domain" description="TonB-dependent receptor-like beta-barrel" evidence="12">
    <location>
        <begin position="345"/>
        <end position="761"/>
    </location>
</feature>
<dbReference type="Pfam" id="PF00593">
    <property type="entry name" value="TonB_dep_Rec_b-barrel"/>
    <property type="match status" value="1"/>
</dbReference>
<dbReference type="GO" id="GO:0009279">
    <property type="term" value="C:cell outer membrane"/>
    <property type="evidence" value="ECO:0007669"/>
    <property type="project" value="UniProtKB-SubCell"/>
</dbReference>
<evidence type="ECO:0000259" key="13">
    <source>
        <dbReference type="Pfam" id="PF07715"/>
    </source>
</evidence>
<gene>
    <name evidence="14" type="ORF">LX80_01689</name>
</gene>
<keyword evidence="3 10" id="KW-1134">Transmembrane beta strand</keyword>
<comment type="subcellular location">
    <subcellularLocation>
        <location evidence="1 10">Cell outer membrane</location>
        <topology evidence="1 10">Multi-pass membrane protein</topology>
    </subcellularLocation>
</comment>
<dbReference type="Gene3D" id="2.60.40.1120">
    <property type="entry name" value="Carboxypeptidase-like, regulatory domain"/>
    <property type="match status" value="1"/>
</dbReference>
<dbReference type="AlphaFoldDB" id="A0A2W7S5I2"/>
<evidence type="ECO:0000256" key="1">
    <source>
        <dbReference type="ARBA" id="ARBA00004571"/>
    </source>
</evidence>
<dbReference type="InterPro" id="IPR000531">
    <property type="entry name" value="Beta-barrel_TonB"/>
</dbReference>
<comment type="similarity">
    <text evidence="10 11">Belongs to the TonB-dependent receptor family.</text>
</comment>
<keyword evidence="7 10" id="KW-0472">Membrane</keyword>
<evidence type="ECO:0000256" key="2">
    <source>
        <dbReference type="ARBA" id="ARBA00022448"/>
    </source>
</evidence>
<evidence type="ECO:0000259" key="12">
    <source>
        <dbReference type="Pfam" id="PF00593"/>
    </source>
</evidence>
<dbReference type="PANTHER" id="PTHR30069">
    <property type="entry name" value="TONB-DEPENDENT OUTER MEMBRANE RECEPTOR"/>
    <property type="match status" value="1"/>
</dbReference>
<keyword evidence="9 10" id="KW-0998">Cell outer membrane</keyword>
<dbReference type="Pfam" id="PF13715">
    <property type="entry name" value="CarbopepD_reg_2"/>
    <property type="match status" value="1"/>
</dbReference>
<evidence type="ECO:0000256" key="9">
    <source>
        <dbReference type="ARBA" id="ARBA00023237"/>
    </source>
</evidence>
<protein>
    <submittedName>
        <fullName evidence="14">Iron complex outermembrane receptor protein</fullName>
    </submittedName>
</protein>
<dbReference type="InterPro" id="IPR037066">
    <property type="entry name" value="Plug_dom_sf"/>
</dbReference>
<evidence type="ECO:0000256" key="6">
    <source>
        <dbReference type="ARBA" id="ARBA00023077"/>
    </source>
</evidence>
<evidence type="ECO:0000313" key="15">
    <source>
        <dbReference type="Proteomes" id="UP000249720"/>
    </source>
</evidence>
<comment type="caution">
    <text evidence="14">The sequence shown here is derived from an EMBL/GenBank/DDBJ whole genome shotgun (WGS) entry which is preliminary data.</text>
</comment>
<dbReference type="InterPro" id="IPR039426">
    <property type="entry name" value="TonB-dep_rcpt-like"/>
</dbReference>
<dbReference type="Gene3D" id="2.170.130.10">
    <property type="entry name" value="TonB-dependent receptor, plug domain"/>
    <property type="match status" value="1"/>
</dbReference>
<dbReference type="InterPro" id="IPR036942">
    <property type="entry name" value="Beta-barrel_TonB_sf"/>
</dbReference>
<evidence type="ECO:0000256" key="3">
    <source>
        <dbReference type="ARBA" id="ARBA00022452"/>
    </source>
</evidence>
<keyword evidence="15" id="KW-1185">Reference proteome</keyword>
<keyword evidence="8 14" id="KW-0675">Receptor</keyword>